<reference evidence="2 3" key="1">
    <citation type="journal article" date="2019" name="Int. J. Syst. Evol. Microbiol.">
        <title>The Global Catalogue of Microorganisms (GCM) 10K type strain sequencing project: providing services to taxonomists for standard genome sequencing and annotation.</title>
        <authorList>
            <consortium name="The Broad Institute Genomics Platform"/>
            <consortium name="The Broad Institute Genome Sequencing Center for Infectious Disease"/>
            <person name="Wu L."/>
            <person name="Ma J."/>
        </authorList>
    </citation>
    <scope>NUCLEOTIDE SEQUENCE [LARGE SCALE GENOMIC DNA]</scope>
    <source>
        <strain evidence="2 3">JCM 16331</strain>
    </source>
</reference>
<name>A0A830GEP6_9EURY</name>
<dbReference type="AlphaFoldDB" id="A0A830GEP6"/>
<dbReference type="OrthoDB" id="237664at2157"/>
<protein>
    <submittedName>
        <fullName evidence="2">Uncharacterized protein</fullName>
    </submittedName>
</protein>
<organism evidence="2 3">
    <name type="scientific">Halarchaeum nitratireducens</name>
    <dbReference type="NCBI Taxonomy" id="489913"/>
    <lineage>
        <taxon>Archaea</taxon>
        <taxon>Methanobacteriati</taxon>
        <taxon>Methanobacteriota</taxon>
        <taxon>Stenosarchaea group</taxon>
        <taxon>Halobacteria</taxon>
        <taxon>Halobacteriales</taxon>
        <taxon>Halobacteriaceae</taxon>
    </lineage>
</organism>
<sequence length="198" mass="22833">MGLFDKVTDAIGGNSEGEKDTTEVTGAFDVPAWAVEDRVNVDKRTEIIHEHYHVTEEQAHTIAQKLKEELESTEGYSQHSIISNLEDDLDLDYDLLETIVWTERASIETMDRVNTYLEQNDPDKLYKISGPDDDRTHPITREAMEEIEEKGGVTMEKLARILIRKAEKYEDEGGTPERMEHWVPHEKFRFSIVAHVDF</sequence>
<evidence type="ECO:0000313" key="2">
    <source>
        <dbReference type="EMBL" id="GGN26146.1"/>
    </source>
</evidence>
<dbReference type="EMBL" id="BMOQ01000011">
    <property type="protein sequence ID" value="GGN26146.1"/>
    <property type="molecule type" value="Genomic_DNA"/>
</dbReference>
<evidence type="ECO:0000313" key="3">
    <source>
        <dbReference type="Proteomes" id="UP000608850"/>
    </source>
</evidence>
<comment type="caution">
    <text evidence="2">The sequence shown here is derived from an EMBL/GenBank/DDBJ whole genome shotgun (WGS) entry which is preliminary data.</text>
</comment>
<accession>A0A830GEP6</accession>
<dbReference type="Proteomes" id="UP000608850">
    <property type="component" value="Unassembled WGS sequence"/>
</dbReference>
<evidence type="ECO:0000256" key="1">
    <source>
        <dbReference type="SAM" id="MobiDB-lite"/>
    </source>
</evidence>
<feature type="region of interest" description="Disordered" evidence="1">
    <location>
        <begin position="1"/>
        <end position="21"/>
    </location>
</feature>
<gene>
    <name evidence="2" type="ORF">GCM10009021_30460</name>
</gene>
<keyword evidence="3" id="KW-1185">Reference proteome</keyword>
<dbReference type="RefSeq" id="WP_188880053.1">
    <property type="nucleotide sequence ID" value="NZ_BMOQ01000011.1"/>
</dbReference>
<proteinExistence type="predicted"/>